<dbReference type="PANTHER" id="PTHR45988">
    <property type="entry name" value="C2H2 TYPE ZINC FINGER TRANSCRIPTION FACTOR FAMILY-RELATED"/>
    <property type="match status" value="1"/>
</dbReference>
<dbReference type="PANTHER" id="PTHR45988:SF89">
    <property type="entry name" value="C2H2-TYPE DOMAIN-CONTAINING PROTEIN"/>
    <property type="match status" value="1"/>
</dbReference>
<evidence type="ECO:0000256" key="4">
    <source>
        <dbReference type="ARBA" id="ARBA00022833"/>
    </source>
</evidence>
<dbReference type="Gene3D" id="3.30.160.60">
    <property type="entry name" value="Classic Zinc Finger"/>
    <property type="match status" value="1"/>
</dbReference>
<evidence type="ECO:0000259" key="9">
    <source>
        <dbReference type="PROSITE" id="PS50157"/>
    </source>
</evidence>
<evidence type="ECO:0000256" key="5">
    <source>
        <dbReference type="ARBA" id="ARBA00023015"/>
    </source>
</evidence>
<dbReference type="InterPro" id="IPR044653">
    <property type="entry name" value="AZF1/2/3-like"/>
</dbReference>
<dbReference type="PROSITE" id="PS50157">
    <property type="entry name" value="ZINC_FINGER_C2H2_2"/>
    <property type="match status" value="3"/>
</dbReference>
<dbReference type="STRING" id="4081.A0A3Q7JCK9"/>
<keyword evidence="1" id="KW-0479">Metal-binding</keyword>
<dbReference type="OMA" id="QAFKWLC"/>
<feature type="domain" description="C2H2-type" evidence="9">
    <location>
        <begin position="64"/>
        <end position="91"/>
    </location>
</feature>
<dbReference type="EnsemblPlants" id="Solyc12g088390.2.1">
    <property type="protein sequence ID" value="Solyc12g088390.2.1"/>
    <property type="gene ID" value="Solyc12g088390.2"/>
</dbReference>
<evidence type="ECO:0000313" key="10">
    <source>
        <dbReference type="EnsemblPlants" id="Solyc12g088390.2.1"/>
    </source>
</evidence>
<keyword evidence="4" id="KW-0862">Zinc</keyword>
<dbReference type="PROSITE" id="PS00028">
    <property type="entry name" value="ZINC_FINGER_C2H2_1"/>
    <property type="match status" value="3"/>
</dbReference>
<sequence>MALEALNSWTKGKIRSKRSRSIVMEEQPSIITEEEYLALCLLMLARSNNNNSNSNVSITGDNLYKCSVCGKCFGSYQALGGHKASHRSNRDKVCEQSVIVTSGNVVSGRTHECTICHKTFPSGQALGGHKRRHYEGKMTSSSSSNGVGSVNNFDLNIPVLPDNWPGFASGEDEVEIMALEALNSPTTTTPPSLFQFQINTTTQNYLESWTNSKMRSKRPRSGLIMEEQQPIISEDEYLALCLLMLAHSNNNNNNDITICGKCFGSYQALGASHRSNRDKVNEHSVITYSATSGNAVSGRTHECSICHKTFPTGQALGGHKRRHYEGKVTSSSSSLNGVGSVNNFDLNVPALPEYWPGFGSGEDEVESPHPAKKLRQLL</sequence>
<keyword evidence="2" id="KW-0677">Repeat</keyword>
<dbReference type="InterPro" id="IPR013087">
    <property type="entry name" value="Znf_C2H2_type"/>
</dbReference>
<evidence type="ECO:0000256" key="1">
    <source>
        <dbReference type="ARBA" id="ARBA00022723"/>
    </source>
</evidence>
<dbReference type="InParanoid" id="A0A3Q7JCK9"/>
<organism evidence="10">
    <name type="scientific">Solanum lycopersicum</name>
    <name type="common">Tomato</name>
    <name type="synonym">Lycopersicon esculentum</name>
    <dbReference type="NCBI Taxonomy" id="4081"/>
    <lineage>
        <taxon>Eukaryota</taxon>
        <taxon>Viridiplantae</taxon>
        <taxon>Streptophyta</taxon>
        <taxon>Embryophyta</taxon>
        <taxon>Tracheophyta</taxon>
        <taxon>Spermatophyta</taxon>
        <taxon>Magnoliopsida</taxon>
        <taxon>eudicotyledons</taxon>
        <taxon>Gunneridae</taxon>
        <taxon>Pentapetalae</taxon>
        <taxon>asterids</taxon>
        <taxon>lamiids</taxon>
        <taxon>Solanales</taxon>
        <taxon>Solanaceae</taxon>
        <taxon>Solanoideae</taxon>
        <taxon>Solaneae</taxon>
        <taxon>Solanum</taxon>
        <taxon>Solanum subgen. Lycopersicon</taxon>
    </lineage>
</organism>
<keyword evidence="5" id="KW-0805">Transcription regulation</keyword>
<dbReference type="Pfam" id="PF13912">
    <property type="entry name" value="zf-C2H2_6"/>
    <property type="match status" value="4"/>
</dbReference>
<feature type="domain" description="C2H2-type" evidence="9">
    <location>
        <begin position="301"/>
        <end position="328"/>
    </location>
</feature>
<name>A0A3Q7JCK9_SOLLC</name>
<dbReference type="GO" id="GO:0000976">
    <property type="term" value="F:transcription cis-regulatory region binding"/>
    <property type="evidence" value="ECO:0000318"/>
    <property type="project" value="GO_Central"/>
</dbReference>
<dbReference type="InterPro" id="IPR036236">
    <property type="entry name" value="Znf_C2H2_sf"/>
</dbReference>
<dbReference type="SUPFAM" id="SSF57667">
    <property type="entry name" value="beta-beta-alpha zinc fingers"/>
    <property type="match status" value="2"/>
</dbReference>
<protein>
    <recommendedName>
        <fullName evidence="9">C2H2-type domain-containing protein</fullName>
    </recommendedName>
</protein>
<accession>A0A3Q7JCK9</accession>
<dbReference type="GO" id="GO:0008270">
    <property type="term" value="F:zinc ion binding"/>
    <property type="evidence" value="ECO:0007669"/>
    <property type="project" value="UniProtKB-KW"/>
</dbReference>
<keyword evidence="11" id="KW-1185">Reference proteome</keyword>
<dbReference type="AlphaFoldDB" id="A0A3Q7JCK9"/>
<feature type="region of interest" description="Disordered" evidence="8">
    <location>
        <begin position="359"/>
        <end position="378"/>
    </location>
</feature>
<dbReference type="PaxDb" id="4081-Solyc12g088390.1.1"/>
<keyword evidence="6" id="KW-0804">Transcription</keyword>
<evidence type="ECO:0000256" key="2">
    <source>
        <dbReference type="ARBA" id="ARBA00022737"/>
    </source>
</evidence>
<dbReference type="GO" id="GO:0005634">
    <property type="term" value="C:nucleus"/>
    <property type="evidence" value="ECO:0000318"/>
    <property type="project" value="GO_Central"/>
</dbReference>
<feature type="domain" description="C2H2-type" evidence="9">
    <location>
        <begin position="111"/>
        <end position="138"/>
    </location>
</feature>
<evidence type="ECO:0000256" key="3">
    <source>
        <dbReference type="ARBA" id="ARBA00022771"/>
    </source>
</evidence>
<dbReference type="GO" id="GO:0006355">
    <property type="term" value="P:regulation of DNA-templated transcription"/>
    <property type="evidence" value="ECO:0000318"/>
    <property type="project" value="GO_Central"/>
</dbReference>
<evidence type="ECO:0000256" key="7">
    <source>
        <dbReference type="PROSITE-ProRule" id="PRU00042"/>
    </source>
</evidence>
<evidence type="ECO:0000256" key="8">
    <source>
        <dbReference type="SAM" id="MobiDB-lite"/>
    </source>
</evidence>
<proteinExistence type="predicted"/>
<evidence type="ECO:0000256" key="6">
    <source>
        <dbReference type="ARBA" id="ARBA00023163"/>
    </source>
</evidence>
<reference evidence="10" key="2">
    <citation type="submission" date="2019-01" db="UniProtKB">
        <authorList>
            <consortium name="EnsemblPlants"/>
        </authorList>
    </citation>
    <scope>IDENTIFICATION</scope>
    <source>
        <strain evidence="10">cv. Heinz 1706</strain>
    </source>
</reference>
<dbReference type="SMART" id="SM00355">
    <property type="entry name" value="ZnF_C2H2"/>
    <property type="match status" value="3"/>
</dbReference>
<dbReference type="Proteomes" id="UP000004994">
    <property type="component" value="Chromosome 12"/>
</dbReference>
<reference evidence="10" key="1">
    <citation type="journal article" date="2012" name="Nature">
        <title>The tomato genome sequence provides insights into fleshy fruit evolution.</title>
        <authorList>
            <consortium name="Tomato Genome Consortium"/>
        </authorList>
    </citation>
    <scope>NUCLEOTIDE SEQUENCE [LARGE SCALE GENOMIC DNA]</scope>
    <source>
        <strain evidence="10">cv. Heinz 1706</strain>
    </source>
</reference>
<evidence type="ECO:0000313" key="11">
    <source>
        <dbReference type="Proteomes" id="UP000004994"/>
    </source>
</evidence>
<dbReference type="GO" id="GO:0003700">
    <property type="term" value="F:DNA-binding transcription factor activity"/>
    <property type="evidence" value="ECO:0000318"/>
    <property type="project" value="GO_Central"/>
</dbReference>
<keyword evidence="3 7" id="KW-0863">Zinc-finger</keyword>
<dbReference type="Gramene" id="Solyc12g088390.2.1">
    <property type="protein sequence ID" value="Solyc12g088390.2.1"/>
    <property type="gene ID" value="Solyc12g088390.2"/>
</dbReference>